<dbReference type="AlphaFoldDB" id="B0DKX9"/>
<accession>B0DKX9</accession>
<dbReference type="Proteomes" id="UP000001194">
    <property type="component" value="Unassembled WGS sequence"/>
</dbReference>
<dbReference type="InParanoid" id="B0DKX9"/>
<dbReference type="InterPro" id="IPR001680">
    <property type="entry name" value="WD40_rpt"/>
</dbReference>
<gene>
    <name evidence="3" type="ORF">LACBIDRAFT_330326</name>
</gene>
<keyword evidence="4" id="KW-1185">Reference proteome</keyword>
<proteinExistence type="predicted"/>
<dbReference type="PROSITE" id="PS50082">
    <property type="entry name" value="WD_REPEATS_2"/>
    <property type="match status" value="1"/>
</dbReference>
<dbReference type="EMBL" id="DS547116">
    <property type="protein sequence ID" value="EDR04726.1"/>
    <property type="molecule type" value="Genomic_DNA"/>
</dbReference>
<protein>
    <submittedName>
        <fullName evidence="3">Predicted protein</fullName>
    </submittedName>
</protein>
<dbReference type="KEGG" id="lbc:LACBIDRAFT_330326"/>
<dbReference type="Gene3D" id="2.130.10.10">
    <property type="entry name" value="YVTN repeat-like/Quinoprotein amine dehydrogenase"/>
    <property type="match status" value="1"/>
</dbReference>
<evidence type="ECO:0000313" key="4">
    <source>
        <dbReference type="Proteomes" id="UP000001194"/>
    </source>
</evidence>
<dbReference type="STRING" id="486041.B0DKX9"/>
<feature type="region of interest" description="Disordered" evidence="2">
    <location>
        <begin position="1"/>
        <end position="50"/>
    </location>
</feature>
<dbReference type="RefSeq" id="XP_001884550.1">
    <property type="nucleotide sequence ID" value="XM_001884515.1"/>
</dbReference>
<dbReference type="SUPFAM" id="SSF82171">
    <property type="entry name" value="DPP6 N-terminal domain-like"/>
    <property type="match status" value="1"/>
</dbReference>
<reference evidence="3 4" key="1">
    <citation type="journal article" date="2008" name="Nature">
        <title>The genome of Laccaria bicolor provides insights into mycorrhizal symbiosis.</title>
        <authorList>
            <person name="Martin F."/>
            <person name="Aerts A."/>
            <person name="Ahren D."/>
            <person name="Brun A."/>
            <person name="Danchin E.G.J."/>
            <person name="Duchaussoy F."/>
            <person name="Gibon J."/>
            <person name="Kohler A."/>
            <person name="Lindquist E."/>
            <person name="Pereda V."/>
            <person name="Salamov A."/>
            <person name="Shapiro H.J."/>
            <person name="Wuyts J."/>
            <person name="Blaudez D."/>
            <person name="Buee M."/>
            <person name="Brokstein P."/>
            <person name="Canbaeck B."/>
            <person name="Cohen D."/>
            <person name="Courty P.E."/>
            <person name="Coutinho P.M."/>
            <person name="Delaruelle C."/>
            <person name="Detter J.C."/>
            <person name="Deveau A."/>
            <person name="DiFazio S."/>
            <person name="Duplessis S."/>
            <person name="Fraissinet-Tachet L."/>
            <person name="Lucic E."/>
            <person name="Frey-Klett P."/>
            <person name="Fourrey C."/>
            <person name="Feussner I."/>
            <person name="Gay G."/>
            <person name="Grimwood J."/>
            <person name="Hoegger P.J."/>
            <person name="Jain P."/>
            <person name="Kilaru S."/>
            <person name="Labbe J."/>
            <person name="Lin Y.C."/>
            <person name="Legue V."/>
            <person name="Le Tacon F."/>
            <person name="Marmeisse R."/>
            <person name="Melayah D."/>
            <person name="Montanini B."/>
            <person name="Muratet M."/>
            <person name="Nehls U."/>
            <person name="Niculita-Hirzel H."/>
            <person name="Oudot-Le Secq M.P."/>
            <person name="Peter M."/>
            <person name="Quesneville H."/>
            <person name="Rajashekar B."/>
            <person name="Reich M."/>
            <person name="Rouhier N."/>
            <person name="Schmutz J."/>
            <person name="Yin T."/>
            <person name="Chalot M."/>
            <person name="Henrissat B."/>
            <person name="Kuees U."/>
            <person name="Lucas S."/>
            <person name="Van de Peer Y."/>
            <person name="Podila G.K."/>
            <person name="Polle A."/>
            <person name="Pukkila P.J."/>
            <person name="Richardson P.M."/>
            <person name="Rouze P."/>
            <person name="Sanders I.R."/>
            <person name="Stajich J.E."/>
            <person name="Tunlid A."/>
            <person name="Tuskan G."/>
            <person name="Grigoriev I.V."/>
        </authorList>
    </citation>
    <scope>NUCLEOTIDE SEQUENCE [LARGE SCALE GENOMIC DNA]</scope>
    <source>
        <strain evidence="4">S238N-H82 / ATCC MYA-4686</strain>
    </source>
</reference>
<dbReference type="OrthoDB" id="64353at2759"/>
<evidence type="ECO:0000256" key="2">
    <source>
        <dbReference type="SAM" id="MobiDB-lite"/>
    </source>
</evidence>
<evidence type="ECO:0000313" key="3">
    <source>
        <dbReference type="EMBL" id="EDR04726.1"/>
    </source>
</evidence>
<dbReference type="InterPro" id="IPR015943">
    <property type="entry name" value="WD40/YVTN_repeat-like_dom_sf"/>
</dbReference>
<organism evidence="4">
    <name type="scientific">Laccaria bicolor (strain S238N-H82 / ATCC MYA-4686)</name>
    <name type="common">Bicoloured deceiver</name>
    <name type="synonym">Laccaria laccata var. bicolor</name>
    <dbReference type="NCBI Taxonomy" id="486041"/>
    <lineage>
        <taxon>Eukaryota</taxon>
        <taxon>Fungi</taxon>
        <taxon>Dikarya</taxon>
        <taxon>Basidiomycota</taxon>
        <taxon>Agaricomycotina</taxon>
        <taxon>Agaricomycetes</taxon>
        <taxon>Agaricomycetidae</taxon>
        <taxon>Agaricales</taxon>
        <taxon>Agaricineae</taxon>
        <taxon>Hydnangiaceae</taxon>
        <taxon>Laccaria</taxon>
    </lineage>
</organism>
<sequence length="345" mass="38551">MRRFESDEEWFTDEEHPSDEEWPSDKDEELSTDEEWPSDEERPSNPPLIFEPNEVSHFELSIHEICHYRVGPALWTYHGDSGKPDLMINDLKSLRSPTDILGVTFDNNCITQIKLFAMEFGDGRYRHLLIDEAELLHLRSRMELGAIGCSPNGWILVVRLPDDETIGMFHSSSANTGFNLVSQVPIPQTGPVPYLVFFPPPAFSADGSKFAVAAKDGTVSVWDVRNKTPFVVKEPDREKDDMPSLQFSSGTLGREVLALVGGRGDRTTLIHLIDPRSFEIEETLDLAQSNPLLGTLGPLFFDPNGETMKERVQSGGLVRGTTPELEVTTVQQHGRVATCQVCVTP</sequence>
<name>B0DKX9_LACBS</name>
<dbReference type="GeneID" id="6080167"/>
<feature type="compositionally biased region" description="Acidic residues" evidence="2">
    <location>
        <begin position="1"/>
        <end position="38"/>
    </location>
</feature>
<feature type="repeat" description="WD" evidence="1">
    <location>
        <begin position="202"/>
        <end position="232"/>
    </location>
</feature>
<dbReference type="HOGENOM" id="CLU_031726_0_0_1"/>
<evidence type="ECO:0000256" key="1">
    <source>
        <dbReference type="PROSITE-ProRule" id="PRU00221"/>
    </source>
</evidence>
<keyword evidence="1" id="KW-0853">WD repeat</keyword>